<dbReference type="PANTHER" id="PTHR30273:SF2">
    <property type="entry name" value="PROTEIN FECR"/>
    <property type="match status" value="1"/>
</dbReference>
<evidence type="ECO:0000259" key="3">
    <source>
        <dbReference type="Pfam" id="PF16344"/>
    </source>
</evidence>
<dbReference type="Gene3D" id="3.55.50.30">
    <property type="match status" value="1"/>
</dbReference>
<dbReference type="PANTHER" id="PTHR30273">
    <property type="entry name" value="PERIPLASMIC SIGNAL SENSOR AND SIGMA FACTOR ACTIVATOR FECR-RELATED"/>
    <property type="match status" value="1"/>
</dbReference>
<dbReference type="InterPro" id="IPR032508">
    <property type="entry name" value="FecR_C"/>
</dbReference>
<feature type="domain" description="FecR protein" evidence="2">
    <location>
        <begin position="156"/>
        <end position="248"/>
    </location>
</feature>
<feature type="domain" description="Protein FecR C-terminal" evidence="3">
    <location>
        <begin position="296"/>
        <end position="363"/>
    </location>
</feature>
<dbReference type="Pfam" id="PF16344">
    <property type="entry name" value="FecR_C"/>
    <property type="match status" value="1"/>
</dbReference>
<comment type="caution">
    <text evidence="4">The sequence shown here is derived from an EMBL/GenBank/DDBJ whole genome shotgun (WGS) entry which is preliminary data.</text>
</comment>
<evidence type="ECO:0000313" key="4">
    <source>
        <dbReference type="EMBL" id="MFD2033834.1"/>
    </source>
</evidence>
<evidence type="ECO:0000313" key="5">
    <source>
        <dbReference type="Proteomes" id="UP001597361"/>
    </source>
</evidence>
<accession>A0ABW4VGL5</accession>
<dbReference type="InterPro" id="IPR006860">
    <property type="entry name" value="FecR"/>
</dbReference>
<dbReference type="Gene3D" id="2.60.120.1440">
    <property type="match status" value="1"/>
</dbReference>
<keyword evidence="1" id="KW-0472">Membrane</keyword>
<dbReference type="InterPro" id="IPR012373">
    <property type="entry name" value="Ferrdict_sens_TM"/>
</dbReference>
<sequence>MDKKQFRNIEDFLADSSFRYWVLHEKEVRSLYWDAWLKANPDKDELFHEAKELVWALEGNNPELEEKSENRIWDAISTHIEDSNVTNDGNLKPEDGIDDNKQKPWFPSFDFTPLRIAFILIFSGLIAIVTLYSTNLSPHFSKPPGEIPTENWITKTTNKGEKKKIHLPDGSKVIMNSDSELKYKTGFGRQHRELLLVGEAYFEVDYDTLLPFSVQSKNLHTIALGTSFTINSFPEKKKQEVKLFTGKVSVEHKNEDGYLTHALYLTPGEEALLTNHDFKKVLFDTDKALLWTKGILYFDETPLPEVVDILERWYGVEISVSGKGIANSKVTGEFRKDNLENVLTSIAYSSAFDFQINKKKVMIKMK</sequence>
<reference evidence="5" key="1">
    <citation type="journal article" date="2019" name="Int. J. Syst. Evol. Microbiol.">
        <title>The Global Catalogue of Microorganisms (GCM) 10K type strain sequencing project: providing services to taxonomists for standard genome sequencing and annotation.</title>
        <authorList>
            <consortium name="The Broad Institute Genomics Platform"/>
            <consortium name="The Broad Institute Genome Sequencing Center for Infectious Disease"/>
            <person name="Wu L."/>
            <person name="Ma J."/>
        </authorList>
    </citation>
    <scope>NUCLEOTIDE SEQUENCE [LARGE SCALE GENOMIC DNA]</scope>
    <source>
        <strain evidence="5">CGMCC 1.15180</strain>
    </source>
</reference>
<dbReference type="Pfam" id="PF04773">
    <property type="entry name" value="FecR"/>
    <property type="match status" value="1"/>
</dbReference>
<keyword evidence="1" id="KW-1133">Transmembrane helix</keyword>
<gene>
    <name evidence="4" type="ORF">ACFSKL_03475</name>
</gene>
<proteinExistence type="predicted"/>
<dbReference type="Proteomes" id="UP001597361">
    <property type="component" value="Unassembled WGS sequence"/>
</dbReference>
<keyword evidence="1" id="KW-0812">Transmembrane</keyword>
<dbReference type="RefSeq" id="WP_376883524.1">
    <property type="nucleotide sequence ID" value="NZ_JBHUHR010000012.1"/>
</dbReference>
<evidence type="ECO:0000256" key="1">
    <source>
        <dbReference type="SAM" id="Phobius"/>
    </source>
</evidence>
<dbReference type="PIRSF" id="PIRSF018266">
    <property type="entry name" value="FecR"/>
    <property type="match status" value="1"/>
</dbReference>
<organism evidence="4 5">
    <name type="scientific">Belliella marina</name>
    <dbReference type="NCBI Taxonomy" id="1644146"/>
    <lineage>
        <taxon>Bacteria</taxon>
        <taxon>Pseudomonadati</taxon>
        <taxon>Bacteroidota</taxon>
        <taxon>Cytophagia</taxon>
        <taxon>Cytophagales</taxon>
        <taxon>Cyclobacteriaceae</taxon>
        <taxon>Belliella</taxon>
    </lineage>
</organism>
<name>A0ABW4VGL5_9BACT</name>
<keyword evidence="5" id="KW-1185">Reference proteome</keyword>
<dbReference type="EMBL" id="JBHUHR010000012">
    <property type="protein sequence ID" value="MFD2033834.1"/>
    <property type="molecule type" value="Genomic_DNA"/>
</dbReference>
<feature type="transmembrane region" description="Helical" evidence="1">
    <location>
        <begin position="111"/>
        <end position="132"/>
    </location>
</feature>
<evidence type="ECO:0000259" key="2">
    <source>
        <dbReference type="Pfam" id="PF04773"/>
    </source>
</evidence>
<protein>
    <submittedName>
        <fullName evidence="4">FecR family protein</fullName>
    </submittedName>
</protein>